<feature type="transmembrane region" description="Helical" evidence="1">
    <location>
        <begin position="29"/>
        <end position="55"/>
    </location>
</feature>
<dbReference type="Proteomes" id="UP000746690">
    <property type="component" value="Unassembled WGS sequence"/>
</dbReference>
<feature type="transmembrane region" description="Helical" evidence="1">
    <location>
        <begin position="5"/>
        <end position="23"/>
    </location>
</feature>
<feature type="transmembrane region" description="Helical" evidence="1">
    <location>
        <begin position="67"/>
        <end position="98"/>
    </location>
</feature>
<evidence type="ECO:0000313" key="3">
    <source>
        <dbReference type="EMBL" id="NMH87058.1"/>
    </source>
</evidence>
<name>A0ABX1RWC3_9FLAO</name>
<feature type="transmembrane region" description="Helical" evidence="1">
    <location>
        <begin position="110"/>
        <end position="128"/>
    </location>
</feature>
<dbReference type="PANTHER" id="PTHR37299">
    <property type="entry name" value="TRANSCRIPTIONAL REGULATOR-RELATED"/>
    <property type="match status" value="1"/>
</dbReference>
<dbReference type="InterPro" id="IPR046947">
    <property type="entry name" value="LytR-like"/>
</dbReference>
<keyword evidence="1" id="KW-1133">Transmembrane helix</keyword>
<dbReference type="InterPro" id="IPR007492">
    <property type="entry name" value="LytTR_DNA-bd_dom"/>
</dbReference>
<sequence>MYKRILLHFLFWIANSVLIALLIGVKQNMYFAIVFTSLLTPIIIATSYLINYWLFPKYLFKKQFLKFISFGLFITIISIYLETLIILCLLICLGNYSFKNMPAYSYNIEQLAIVLFFIVFLSNLIYLIRRWSVKEENLEPLIQFKSNRKTVQLLESKINYIESQGDYVKIYSEEKIFTTREKISKLEDRLSSSFIRVHRSYLINITKIESFNNTKIVIFGNEIPISRKYKPNVLEKLTSPN</sequence>
<keyword evidence="1" id="KW-0812">Transmembrane</keyword>
<gene>
    <name evidence="3" type="ORF">HHX25_06040</name>
</gene>
<proteinExistence type="predicted"/>
<dbReference type="RefSeq" id="WP_169671235.1">
    <property type="nucleotide sequence ID" value="NZ_JABBHF010000003.1"/>
</dbReference>
<evidence type="ECO:0000259" key="2">
    <source>
        <dbReference type="PROSITE" id="PS50930"/>
    </source>
</evidence>
<evidence type="ECO:0000256" key="1">
    <source>
        <dbReference type="SAM" id="Phobius"/>
    </source>
</evidence>
<reference evidence="3 4" key="1">
    <citation type="submission" date="2020-04" db="EMBL/GenBank/DDBJ databases">
        <title>A Flavivirga sp. nov.</title>
        <authorList>
            <person name="Sun X."/>
        </authorList>
    </citation>
    <scope>NUCLEOTIDE SEQUENCE [LARGE SCALE GENOMIC DNA]</scope>
    <source>
        <strain evidence="3 4">Y03</strain>
    </source>
</reference>
<keyword evidence="1" id="KW-0472">Membrane</keyword>
<feature type="domain" description="HTH LytTR-type" evidence="2">
    <location>
        <begin position="142"/>
        <end position="239"/>
    </location>
</feature>
<dbReference type="Gene3D" id="2.40.50.1020">
    <property type="entry name" value="LytTr DNA-binding domain"/>
    <property type="match status" value="1"/>
</dbReference>
<protein>
    <submittedName>
        <fullName evidence="3">LytTR family transcriptional regulator</fullName>
    </submittedName>
</protein>
<dbReference type="SMART" id="SM00850">
    <property type="entry name" value="LytTR"/>
    <property type="match status" value="1"/>
</dbReference>
<keyword evidence="4" id="KW-1185">Reference proteome</keyword>
<dbReference type="PROSITE" id="PS50930">
    <property type="entry name" value="HTH_LYTTR"/>
    <property type="match status" value="1"/>
</dbReference>
<comment type="caution">
    <text evidence="3">The sequence shown here is derived from an EMBL/GenBank/DDBJ whole genome shotgun (WGS) entry which is preliminary data.</text>
</comment>
<organism evidence="3 4">
    <name type="scientific">Flavivirga algicola</name>
    <dbReference type="NCBI Taxonomy" id="2729136"/>
    <lineage>
        <taxon>Bacteria</taxon>
        <taxon>Pseudomonadati</taxon>
        <taxon>Bacteroidota</taxon>
        <taxon>Flavobacteriia</taxon>
        <taxon>Flavobacteriales</taxon>
        <taxon>Flavobacteriaceae</taxon>
        <taxon>Flavivirga</taxon>
    </lineage>
</organism>
<dbReference type="PANTHER" id="PTHR37299:SF1">
    <property type="entry name" value="STAGE 0 SPORULATION PROTEIN A HOMOLOG"/>
    <property type="match status" value="1"/>
</dbReference>
<dbReference type="EMBL" id="JABBHF010000003">
    <property type="protein sequence ID" value="NMH87058.1"/>
    <property type="molecule type" value="Genomic_DNA"/>
</dbReference>
<accession>A0ABX1RWC3</accession>
<evidence type="ECO:0000313" key="4">
    <source>
        <dbReference type="Proteomes" id="UP000746690"/>
    </source>
</evidence>
<dbReference type="Pfam" id="PF04397">
    <property type="entry name" value="LytTR"/>
    <property type="match status" value="1"/>
</dbReference>